<name>G7PWP6_MACFA</name>
<proteinExistence type="predicted"/>
<dbReference type="PANTHER" id="PTHR46254">
    <property type="entry name" value="PROTEIN GVQW1-RELATED"/>
    <property type="match status" value="1"/>
</dbReference>
<feature type="non-terminal residue" evidence="1">
    <location>
        <position position="1"/>
    </location>
</feature>
<organism>
    <name type="scientific">Macaca fascicularis</name>
    <name type="common">Crab-eating macaque</name>
    <name type="synonym">Cynomolgus monkey</name>
    <dbReference type="NCBI Taxonomy" id="9541"/>
    <lineage>
        <taxon>Eukaryota</taxon>
        <taxon>Metazoa</taxon>
        <taxon>Chordata</taxon>
        <taxon>Craniata</taxon>
        <taxon>Vertebrata</taxon>
        <taxon>Euteleostomi</taxon>
        <taxon>Mammalia</taxon>
        <taxon>Eutheria</taxon>
        <taxon>Euarchontoglires</taxon>
        <taxon>Primates</taxon>
        <taxon>Haplorrhini</taxon>
        <taxon>Catarrhini</taxon>
        <taxon>Cercopithecidae</taxon>
        <taxon>Cercopithecinae</taxon>
        <taxon>Macaca</taxon>
    </lineage>
</organism>
<dbReference type="Proteomes" id="UP000009130">
    <property type="component" value="Chromosome 18"/>
</dbReference>
<evidence type="ECO:0000313" key="1">
    <source>
        <dbReference type="EMBL" id="EHH58869.1"/>
    </source>
</evidence>
<gene>
    <name evidence="1" type="ORF">EGM_08825</name>
</gene>
<dbReference type="AlphaFoldDB" id="G7PWP6"/>
<feature type="non-terminal residue" evidence="1">
    <location>
        <position position="65"/>
    </location>
</feature>
<dbReference type="EMBL" id="CM001293">
    <property type="protein sequence ID" value="EHH58869.1"/>
    <property type="molecule type" value="Genomic_DNA"/>
</dbReference>
<reference evidence="1" key="1">
    <citation type="journal article" date="2011" name="Nat. Biotechnol.">
        <title>Genome sequencing and comparison of two nonhuman primate animal models, the cynomolgus and Chinese rhesus macaques.</title>
        <authorList>
            <person name="Yan G."/>
            <person name="Zhang G."/>
            <person name="Fang X."/>
            <person name="Zhang Y."/>
            <person name="Li C."/>
            <person name="Ling F."/>
            <person name="Cooper D.N."/>
            <person name="Li Q."/>
            <person name="Li Y."/>
            <person name="van Gool A.J."/>
            <person name="Du H."/>
            <person name="Chen J."/>
            <person name="Chen R."/>
            <person name="Zhang P."/>
            <person name="Huang Z."/>
            <person name="Thompson J.R."/>
            <person name="Meng Y."/>
            <person name="Bai Y."/>
            <person name="Wang J."/>
            <person name="Zhuo M."/>
            <person name="Wang T."/>
            <person name="Huang Y."/>
            <person name="Wei L."/>
            <person name="Li J."/>
            <person name="Wang Z."/>
            <person name="Hu H."/>
            <person name="Yang P."/>
            <person name="Le L."/>
            <person name="Stenson P.D."/>
            <person name="Li B."/>
            <person name="Liu X."/>
            <person name="Ball E.V."/>
            <person name="An N."/>
            <person name="Huang Q."/>
            <person name="Zhang Y."/>
            <person name="Fan W."/>
            <person name="Zhang X."/>
            <person name="Li Y."/>
            <person name="Wang W."/>
            <person name="Katze M.G."/>
            <person name="Su B."/>
            <person name="Nielsen R."/>
            <person name="Yang H."/>
            <person name="Wang J."/>
            <person name="Wang X."/>
            <person name="Wang J."/>
        </authorList>
    </citation>
    <scope>NUCLEOTIDE SEQUENCE [LARGE SCALE GENOMIC DNA]</scope>
    <source>
        <strain evidence="1">CE-4</strain>
    </source>
</reference>
<sequence length="65" mass="7092">GSHSVAQAGVQWCDLSSLQPLPPGFKQFSCLSLPNSWDYRHAPPCLANFCISSREGVSPCWPGWS</sequence>
<protein>
    <submittedName>
        <fullName evidence="1">Uncharacterized protein</fullName>
    </submittedName>
</protein>
<dbReference type="PANTHER" id="PTHR46254:SF6">
    <property type="entry name" value="HIGH MOBILITY GROUP AT-HOOK 2"/>
    <property type="match status" value="1"/>
</dbReference>
<accession>G7PWP6</accession>